<feature type="domain" description="RelA/SpoT" evidence="1">
    <location>
        <begin position="69"/>
        <end position="188"/>
    </location>
</feature>
<dbReference type="InterPro" id="IPR052366">
    <property type="entry name" value="GTP_Pyrophosphokinase"/>
</dbReference>
<dbReference type="SMART" id="SM00954">
    <property type="entry name" value="RelA_SpoT"/>
    <property type="match status" value="1"/>
</dbReference>
<dbReference type="PANTHER" id="PTHR47837">
    <property type="entry name" value="GTP PYROPHOSPHOKINASE YJBM"/>
    <property type="match status" value="1"/>
</dbReference>
<dbReference type="SUPFAM" id="SSF81301">
    <property type="entry name" value="Nucleotidyltransferase"/>
    <property type="match status" value="1"/>
</dbReference>
<dbReference type="EMBL" id="JX514066">
    <property type="protein sequence ID" value="AFS33693.1"/>
    <property type="molecule type" value="Genomic_DNA"/>
</dbReference>
<evidence type="ECO:0000259" key="1">
    <source>
        <dbReference type="SMART" id="SM00954"/>
    </source>
</evidence>
<dbReference type="AlphaFoldDB" id="J9XZB8"/>
<dbReference type="CDD" id="cd05399">
    <property type="entry name" value="NT_Rel-Spo_like"/>
    <property type="match status" value="1"/>
</dbReference>
<dbReference type="RefSeq" id="WP_015063448.1">
    <property type="nucleotide sequence ID" value="NC_019374.1"/>
</dbReference>
<dbReference type="Gene3D" id="3.30.460.10">
    <property type="entry name" value="Beta Polymerase, domain 2"/>
    <property type="match status" value="1"/>
</dbReference>
<geneLocation type="plasmid" evidence="2">
    <name>p3M-2B</name>
</geneLocation>
<reference evidence="2" key="1">
    <citation type="submission" date="2012-08" db="EMBL/GenBank/DDBJ databases">
        <title>Identification and functional analysis of two qnrD-determinant related plasmids in Proteus sp. isolated from living Shrimp.</title>
        <authorList>
            <consortium name="Invitrogen"/>
            <person name="Chang M."/>
            <person name="Zhang X."/>
            <person name="Xu H."/>
            <person name="Bai Y."/>
            <person name="Zhang X."/>
            <person name="Qiao M."/>
        </authorList>
    </citation>
    <scope>NUCLEOTIDE SEQUENCE</scope>
    <source>
        <strain evidence="2">3M</strain>
        <plasmid evidence="2">p3M-2B</plasmid>
    </source>
</reference>
<proteinExistence type="predicted"/>
<accession>J9XZB8</accession>
<dbReference type="Pfam" id="PF04607">
    <property type="entry name" value="RelA_SpoT"/>
    <property type="match status" value="1"/>
</dbReference>
<evidence type="ECO:0000313" key="2">
    <source>
        <dbReference type="EMBL" id="AFS33693.1"/>
    </source>
</evidence>
<keyword evidence="2" id="KW-0614">Plasmid</keyword>
<dbReference type="InterPro" id="IPR043519">
    <property type="entry name" value="NT_sf"/>
</dbReference>
<name>J9XZB8_9GAMM</name>
<organism evidence="2">
    <name type="scientific">Proteus sp. 3M</name>
    <dbReference type="NCBI Taxonomy" id="1232493"/>
    <lineage>
        <taxon>Bacteria</taxon>
        <taxon>Pseudomonadati</taxon>
        <taxon>Pseudomonadota</taxon>
        <taxon>Gammaproteobacteria</taxon>
        <taxon>Enterobacterales</taxon>
        <taxon>Morganellaceae</taxon>
        <taxon>Proteus</taxon>
    </lineage>
</organism>
<dbReference type="GO" id="GO:0015969">
    <property type="term" value="P:guanosine tetraphosphate metabolic process"/>
    <property type="evidence" value="ECO:0007669"/>
    <property type="project" value="InterPro"/>
</dbReference>
<protein>
    <recommendedName>
        <fullName evidence="1">RelA/SpoT domain-containing protein</fullName>
    </recommendedName>
</protein>
<dbReference type="PANTHER" id="PTHR47837:SF1">
    <property type="entry name" value="GTP PYROPHOSPHOKINASE YJBM"/>
    <property type="match status" value="1"/>
</dbReference>
<sequence>MYTLSVSKKEIARAGERICHCIQTNQTYDEKDTLIMHEWRMLHLYPLQRITEYLEREAKAVNKNALISSRIKRLPSITGKLIRFPEMKLHKMQDLGGCRAIVDDIEQVNEIKDRILSLKFMHQLKRIDDYIQKTKESGYRSIHIVHAFNNIKHPQLNGLKIETQIRTTIQHSWATAVEMVGIFRRESLKSGMGDPDWLKFFVLVSKLFYLIESKDKTLNRSHNNISDELKKLTIELNAFKVLNAFSHIAEHINNSDKYSSGLCVISVDTEEGKIEVTGFSGNNPHQKSIGFLYGNRAKLHKRK</sequence>
<dbReference type="InterPro" id="IPR007685">
    <property type="entry name" value="RelA_SpoT"/>
</dbReference>